<dbReference type="Pfam" id="PF03976">
    <property type="entry name" value="PPK2"/>
    <property type="match status" value="1"/>
</dbReference>
<proteinExistence type="inferred from homology"/>
<evidence type="ECO:0000259" key="5">
    <source>
        <dbReference type="Pfam" id="PF03976"/>
    </source>
</evidence>
<dbReference type="PATRIC" id="fig|1769779.3.peg.342"/>
<comment type="subunit">
    <text evidence="4">Homotetramer.</text>
</comment>
<dbReference type="NCBIfam" id="TIGR03707">
    <property type="entry name" value="PPK2_P_aer"/>
    <property type="match status" value="1"/>
</dbReference>
<evidence type="ECO:0000313" key="6">
    <source>
        <dbReference type="EMBL" id="AOS95814.1"/>
    </source>
</evidence>
<dbReference type="SUPFAM" id="SSF52540">
    <property type="entry name" value="P-loop containing nucleoside triphosphate hydrolases"/>
    <property type="match status" value="1"/>
</dbReference>
<dbReference type="RefSeq" id="WP_069946040.1">
    <property type="nucleotide sequence ID" value="NZ_CP014143.1"/>
</dbReference>
<keyword evidence="2 4" id="KW-0808">Transferase</keyword>
<dbReference type="STRING" id="1769779.AUP74_00343"/>
<dbReference type="PANTHER" id="PTHR34383">
    <property type="entry name" value="POLYPHOSPHATE:AMP PHOSPHOTRANSFERASE-RELATED"/>
    <property type="match status" value="1"/>
</dbReference>
<dbReference type="InterPro" id="IPR022488">
    <property type="entry name" value="PPK2-related"/>
</dbReference>
<protein>
    <recommendedName>
        <fullName evidence="4">ADP/GDP-polyphosphate phosphotransferase</fullName>
        <ecNumber evidence="4">2.7.4.-</ecNumber>
    </recommendedName>
    <alternativeName>
        <fullName evidence="4">Polyphosphate kinase PPK2</fullName>
    </alternativeName>
</protein>
<sequence>MTKSKGGNGNYKDELRHLQIRLVTLQRHLIEHDLQILVLFEGRDAAGKDGTIKRITEHLSPRETRVVALGKPSDRDKSSWYFQRYVAQLPSRQEMVLFNRSWYNRAGVERVMGFCTDQEYREFMDSVVPFETMLVRSGIQIIKYYLDIDKQEQKKRMKARKVDPLKQWKVSPVDEVAISQWDEYSQARNEMFAKSHSELVPWYVVQADDKKVARLNVIRHLLNVVECPERDQRGDLADPDIVFPYDGAHLLSGKIAP</sequence>
<evidence type="ECO:0000256" key="3">
    <source>
        <dbReference type="ARBA" id="ARBA00022777"/>
    </source>
</evidence>
<keyword evidence="7" id="KW-1185">Reference proteome</keyword>
<dbReference type="OrthoDB" id="9775224at2"/>
<comment type="function">
    <text evidence="4">Uses inorganic polyphosphate (polyP) as a donor to convert GDP to GTP or ADP to ATP.</text>
</comment>
<dbReference type="EMBL" id="CP014143">
    <property type="protein sequence ID" value="AOS95814.1"/>
    <property type="molecule type" value="Genomic_DNA"/>
</dbReference>
<evidence type="ECO:0000256" key="4">
    <source>
        <dbReference type="RuleBase" id="RU369062"/>
    </source>
</evidence>
<dbReference type="KEGG" id="micc:AUP74_00343"/>
<dbReference type="GO" id="GO:0008976">
    <property type="term" value="F:polyphosphate kinase activity"/>
    <property type="evidence" value="ECO:0007669"/>
    <property type="project" value="UniProtKB-UniRule"/>
</dbReference>
<evidence type="ECO:0000256" key="1">
    <source>
        <dbReference type="ARBA" id="ARBA00009924"/>
    </source>
</evidence>
<feature type="domain" description="Polyphosphate kinase-2-related" evidence="5">
    <location>
        <begin position="10"/>
        <end position="231"/>
    </location>
</feature>
<evidence type="ECO:0000313" key="7">
    <source>
        <dbReference type="Proteomes" id="UP000095672"/>
    </source>
</evidence>
<dbReference type="InterPro" id="IPR022486">
    <property type="entry name" value="PPK2_PA0141"/>
</dbReference>
<reference evidence="7" key="1">
    <citation type="submission" date="2016-01" db="EMBL/GenBank/DDBJ databases">
        <title>Complete genome sequence of Microbulbifer sp. CCB-MM1, a halophile isolated from Matang Mangrove Forest, Perak.</title>
        <authorList>
            <person name="Moh T.H."/>
            <person name="Dinesh B."/>
            <person name="Lau N.-S."/>
            <person name="Go F."/>
            <person name="Alexander Chong S.-C."/>
        </authorList>
    </citation>
    <scope>NUCLEOTIDE SEQUENCE [LARGE SCALE GENOMIC DNA]</scope>
    <source>
        <strain evidence="7">CCB-MM1</strain>
    </source>
</reference>
<organism evidence="6 7">
    <name type="scientific">Microbulbifer aggregans</name>
    <dbReference type="NCBI Taxonomy" id="1769779"/>
    <lineage>
        <taxon>Bacteria</taxon>
        <taxon>Pseudomonadati</taxon>
        <taxon>Pseudomonadota</taxon>
        <taxon>Gammaproteobacteria</taxon>
        <taxon>Cellvibrionales</taxon>
        <taxon>Microbulbiferaceae</taxon>
        <taxon>Microbulbifer</taxon>
    </lineage>
</organism>
<dbReference type="AlphaFoldDB" id="A0A1C9W3X1"/>
<dbReference type="GO" id="GO:0006793">
    <property type="term" value="P:phosphorus metabolic process"/>
    <property type="evidence" value="ECO:0007669"/>
    <property type="project" value="InterPro"/>
</dbReference>
<dbReference type="InterPro" id="IPR016898">
    <property type="entry name" value="Polyphosphate_phosphotransfera"/>
</dbReference>
<name>A0A1C9W3X1_9GAMM</name>
<dbReference type="EC" id="2.7.4.-" evidence="4"/>
<dbReference type="Gene3D" id="3.40.50.300">
    <property type="entry name" value="P-loop containing nucleotide triphosphate hydrolases"/>
    <property type="match status" value="1"/>
</dbReference>
<gene>
    <name evidence="6" type="ORF">AUP74_00343</name>
</gene>
<keyword evidence="3 4" id="KW-0418">Kinase</keyword>
<evidence type="ECO:0000256" key="2">
    <source>
        <dbReference type="ARBA" id="ARBA00022679"/>
    </source>
</evidence>
<accession>A0A1C9W3X1</accession>
<dbReference type="Proteomes" id="UP000095672">
    <property type="component" value="Chromosome"/>
</dbReference>
<dbReference type="InterPro" id="IPR027417">
    <property type="entry name" value="P-loop_NTPase"/>
</dbReference>
<dbReference type="PIRSF" id="PIRSF028756">
    <property type="entry name" value="PPK2_prd"/>
    <property type="match status" value="1"/>
</dbReference>
<dbReference type="PANTHER" id="PTHR34383:SF1">
    <property type="entry name" value="ADP-POLYPHOSPHATE PHOSPHOTRANSFERASE"/>
    <property type="match status" value="1"/>
</dbReference>
<comment type="similarity">
    <text evidence="1 4">Belongs to the polyphosphate kinase 2 (PPK2) family. Class I subfamily.</text>
</comment>